<sequence length="82" mass="8829">MYAASNRATVNGKANVLTYPPTEAQVQQAQQLQQHRIQSFLGDNDGPNTMLSQATTSADESIARRQAEAARKIDDIIAGLNG</sequence>
<organism evidence="2 3">
    <name type="scientific">Colletotrichum cuscutae</name>
    <dbReference type="NCBI Taxonomy" id="1209917"/>
    <lineage>
        <taxon>Eukaryota</taxon>
        <taxon>Fungi</taxon>
        <taxon>Dikarya</taxon>
        <taxon>Ascomycota</taxon>
        <taxon>Pezizomycotina</taxon>
        <taxon>Sordariomycetes</taxon>
        <taxon>Hypocreomycetidae</taxon>
        <taxon>Glomerellales</taxon>
        <taxon>Glomerellaceae</taxon>
        <taxon>Colletotrichum</taxon>
        <taxon>Colletotrichum acutatum species complex</taxon>
    </lineage>
</organism>
<reference evidence="2" key="1">
    <citation type="submission" date="2016-11" db="EMBL/GenBank/DDBJ databases">
        <title>The genome sequence of Colletotrichum cuscutae.</title>
        <authorList>
            <person name="Baroncelli R."/>
        </authorList>
    </citation>
    <scope>NUCLEOTIDE SEQUENCE</scope>
    <source>
        <strain evidence="2">IMI 304802</strain>
    </source>
</reference>
<dbReference type="Proteomes" id="UP001239213">
    <property type="component" value="Unassembled WGS sequence"/>
</dbReference>
<dbReference type="EMBL" id="MPDP01000101">
    <property type="protein sequence ID" value="KAK1481420.1"/>
    <property type="molecule type" value="Genomic_DNA"/>
</dbReference>
<accession>A0AAI9VBR3</accession>
<name>A0AAI9VBR3_9PEZI</name>
<evidence type="ECO:0000256" key="1">
    <source>
        <dbReference type="SAM" id="MobiDB-lite"/>
    </source>
</evidence>
<feature type="region of interest" description="Disordered" evidence="1">
    <location>
        <begin position="41"/>
        <end position="60"/>
    </location>
</feature>
<dbReference type="AlphaFoldDB" id="A0AAI9VBR3"/>
<comment type="caution">
    <text evidence="2">The sequence shown here is derived from an EMBL/GenBank/DDBJ whole genome shotgun (WGS) entry which is preliminary data.</text>
</comment>
<keyword evidence="3" id="KW-1185">Reference proteome</keyword>
<feature type="compositionally biased region" description="Polar residues" evidence="1">
    <location>
        <begin position="46"/>
        <end position="59"/>
    </location>
</feature>
<gene>
    <name evidence="2" type="ORF">CCUS01_04533</name>
</gene>
<protein>
    <submittedName>
        <fullName evidence="2">Uncharacterized protein</fullName>
    </submittedName>
</protein>
<proteinExistence type="predicted"/>
<evidence type="ECO:0000313" key="3">
    <source>
        <dbReference type="Proteomes" id="UP001239213"/>
    </source>
</evidence>
<evidence type="ECO:0000313" key="2">
    <source>
        <dbReference type="EMBL" id="KAK1481420.1"/>
    </source>
</evidence>